<dbReference type="EMBL" id="CP053452">
    <property type="protein sequence ID" value="QJW95131.1"/>
    <property type="molecule type" value="Genomic_DNA"/>
</dbReference>
<dbReference type="GO" id="GO:0046872">
    <property type="term" value="F:metal ion binding"/>
    <property type="evidence" value="ECO:0007669"/>
    <property type="project" value="UniProtKB-KW"/>
</dbReference>
<comment type="cofactor">
    <cofactor evidence="2">
        <name>a divalent metal cation</name>
        <dbReference type="ChEBI" id="CHEBI:60240"/>
    </cofactor>
</comment>
<dbReference type="Proteomes" id="UP000503447">
    <property type="component" value="Chromosome"/>
</dbReference>
<dbReference type="GO" id="GO:0016787">
    <property type="term" value="F:hydrolase activity"/>
    <property type="evidence" value="ECO:0007669"/>
    <property type="project" value="UniProtKB-UniRule"/>
</dbReference>
<name>A0A6M5YPH2_9BACT</name>
<sequence length="214" mass="23266">MRIGVVSDTHDRQEAVAEAVRLLMEQHVELILHCGDIESPDTVRVFKPIPTHFVFGNWDKDKLKLAAAIKEVGGTHYDSFGFLTLADKRVAWVHSHERHQLRQLENADYFDYVFYGHTHVREQHRTGRTLVANPGALFRANPKTCIVLDLVTGEIKPIIVPGKPPGHATPHAPTAALDEGVGSIVMPPGAGLPTLPTPGTLPAAPDTSPPAPPG</sequence>
<comment type="similarity">
    <text evidence="1 2">Belongs to the metallophosphoesterase superfamily. YfcE family.</text>
</comment>
<keyword evidence="2" id="KW-0479">Metal-binding</keyword>
<dbReference type="InterPro" id="IPR000979">
    <property type="entry name" value="Phosphodiesterase_MJ0936/Vps29"/>
</dbReference>
<dbReference type="InterPro" id="IPR029052">
    <property type="entry name" value="Metallo-depent_PP-like"/>
</dbReference>
<dbReference type="InterPro" id="IPR053193">
    <property type="entry name" value="MetalloPDE_YfcE-like"/>
</dbReference>
<gene>
    <name evidence="5" type="ORF">FTUN_2670</name>
</gene>
<dbReference type="AlphaFoldDB" id="A0A6M5YPH2"/>
<feature type="compositionally biased region" description="Low complexity" evidence="3">
    <location>
        <begin position="187"/>
        <end position="206"/>
    </location>
</feature>
<accession>A0A6M5YPH2</accession>
<organism evidence="5 6">
    <name type="scientific">Frigoriglobus tundricola</name>
    <dbReference type="NCBI Taxonomy" id="2774151"/>
    <lineage>
        <taxon>Bacteria</taxon>
        <taxon>Pseudomonadati</taxon>
        <taxon>Planctomycetota</taxon>
        <taxon>Planctomycetia</taxon>
        <taxon>Gemmatales</taxon>
        <taxon>Gemmataceae</taxon>
        <taxon>Frigoriglobus</taxon>
    </lineage>
</organism>
<dbReference type="Gene3D" id="3.60.21.10">
    <property type="match status" value="1"/>
</dbReference>
<dbReference type="EC" id="3.1.4.-" evidence="2"/>
<dbReference type="PANTHER" id="PTHR43165">
    <property type="entry name" value="METALLOPHOSPHOESTERASE"/>
    <property type="match status" value="1"/>
</dbReference>
<dbReference type="KEGG" id="ftj:FTUN_2670"/>
<evidence type="ECO:0000256" key="1">
    <source>
        <dbReference type="ARBA" id="ARBA00008950"/>
    </source>
</evidence>
<feature type="domain" description="Calcineurin-like phosphoesterase" evidence="4">
    <location>
        <begin position="1"/>
        <end position="151"/>
    </location>
</feature>
<evidence type="ECO:0000313" key="6">
    <source>
        <dbReference type="Proteomes" id="UP000503447"/>
    </source>
</evidence>
<evidence type="ECO:0000256" key="2">
    <source>
        <dbReference type="RuleBase" id="RU362039"/>
    </source>
</evidence>
<dbReference type="RefSeq" id="WP_171470988.1">
    <property type="nucleotide sequence ID" value="NZ_CP053452.2"/>
</dbReference>
<proteinExistence type="inferred from homology"/>
<dbReference type="InterPro" id="IPR024654">
    <property type="entry name" value="Calcineurin-like_PHP_lpxH"/>
</dbReference>
<evidence type="ECO:0000256" key="3">
    <source>
        <dbReference type="SAM" id="MobiDB-lite"/>
    </source>
</evidence>
<dbReference type="Pfam" id="PF12850">
    <property type="entry name" value="Metallophos_2"/>
    <property type="match status" value="1"/>
</dbReference>
<reference evidence="6" key="1">
    <citation type="submission" date="2020-05" db="EMBL/GenBank/DDBJ databases">
        <title>Frigoriglobus tundricola gen. nov., sp. nov., a psychrotolerant cellulolytic planctomycete of the family Gemmataceae with two divergent copies of 16S rRNA gene.</title>
        <authorList>
            <person name="Kulichevskaya I.S."/>
            <person name="Ivanova A.A."/>
            <person name="Naumoff D.G."/>
            <person name="Beletsky A.V."/>
            <person name="Rijpstra W.I.C."/>
            <person name="Sinninghe Damste J.S."/>
            <person name="Mardanov A.V."/>
            <person name="Ravin N.V."/>
            <person name="Dedysh S.N."/>
        </authorList>
    </citation>
    <scope>NUCLEOTIDE SEQUENCE [LARGE SCALE GENOMIC DNA]</scope>
    <source>
        <strain evidence="6">PL17</strain>
    </source>
</reference>
<keyword evidence="6" id="KW-1185">Reference proteome</keyword>
<dbReference type="SUPFAM" id="SSF56300">
    <property type="entry name" value="Metallo-dependent phosphatases"/>
    <property type="match status" value="1"/>
</dbReference>
<dbReference type="NCBIfam" id="TIGR00040">
    <property type="entry name" value="yfcE"/>
    <property type="match status" value="1"/>
</dbReference>
<protein>
    <recommendedName>
        <fullName evidence="2">Phosphoesterase</fullName>
        <ecNumber evidence="2">3.1.4.-</ecNumber>
    </recommendedName>
</protein>
<dbReference type="PANTHER" id="PTHR43165:SF1">
    <property type="entry name" value="PHOSPHODIESTERASE MJ0936"/>
    <property type="match status" value="1"/>
</dbReference>
<evidence type="ECO:0000313" key="5">
    <source>
        <dbReference type="EMBL" id="QJW95131.1"/>
    </source>
</evidence>
<evidence type="ECO:0000259" key="4">
    <source>
        <dbReference type="Pfam" id="PF12850"/>
    </source>
</evidence>
<feature type="region of interest" description="Disordered" evidence="3">
    <location>
        <begin position="186"/>
        <end position="214"/>
    </location>
</feature>